<dbReference type="EMBL" id="MU003784">
    <property type="protein sequence ID" value="KAF2722166.1"/>
    <property type="molecule type" value="Genomic_DNA"/>
</dbReference>
<comment type="caution">
    <text evidence="2">The sequence shown here is derived from an EMBL/GenBank/DDBJ whole genome shotgun (WGS) entry which is preliminary data.</text>
</comment>
<sequence length="285" mass="32823">MPDEPEDQLPERRRYGQKAERPAVVAQRNPEEHPPQYKKYEKCRWRLFLWKDSDLENMGEVNDLQTELSNRYSDDVEIVILPSKDTLAFLKREVLKFIIESKGKNHQLVIYYGGHAHTNTNRDRLWWHPRADSTLPQCCWTDLYNDHLKELNEDILEVLDCCFAASVLPPKSRTAKEVMAASDRHKTAPSGCSPNSPSFTMVFTEILQELTKPTLASTVLKMIEKRMNGFKPVWGPLQVAAHQIALDPTMVGRPKGKEKGKATESDHNHIRRAQTLPISLNKRRT</sequence>
<reference evidence="2" key="1">
    <citation type="journal article" date="2020" name="Stud. Mycol.">
        <title>101 Dothideomycetes genomes: a test case for predicting lifestyles and emergence of pathogens.</title>
        <authorList>
            <person name="Haridas S."/>
            <person name="Albert R."/>
            <person name="Binder M."/>
            <person name="Bloem J."/>
            <person name="Labutti K."/>
            <person name="Salamov A."/>
            <person name="Andreopoulos B."/>
            <person name="Baker S."/>
            <person name="Barry K."/>
            <person name="Bills G."/>
            <person name="Bluhm B."/>
            <person name="Cannon C."/>
            <person name="Castanera R."/>
            <person name="Culley D."/>
            <person name="Daum C."/>
            <person name="Ezra D."/>
            <person name="Gonzalez J."/>
            <person name="Henrissat B."/>
            <person name="Kuo A."/>
            <person name="Liang C."/>
            <person name="Lipzen A."/>
            <person name="Lutzoni F."/>
            <person name="Magnuson J."/>
            <person name="Mondo S."/>
            <person name="Nolan M."/>
            <person name="Ohm R."/>
            <person name="Pangilinan J."/>
            <person name="Park H.-J."/>
            <person name="Ramirez L."/>
            <person name="Alfaro M."/>
            <person name="Sun H."/>
            <person name="Tritt A."/>
            <person name="Yoshinaga Y."/>
            <person name="Zwiers L.-H."/>
            <person name="Turgeon B."/>
            <person name="Goodwin S."/>
            <person name="Spatafora J."/>
            <person name="Crous P."/>
            <person name="Grigoriev I."/>
        </authorList>
    </citation>
    <scope>NUCLEOTIDE SEQUENCE</scope>
    <source>
        <strain evidence="2">CBS 116435</strain>
    </source>
</reference>
<proteinExistence type="predicted"/>
<evidence type="ECO:0000256" key="1">
    <source>
        <dbReference type="SAM" id="MobiDB-lite"/>
    </source>
</evidence>
<evidence type="ECO:0000313" key="2">
    <source>
        <dbReference type="EMBL" id="KAF2722166.1"/>
    </source>
</evidence>
<gene>
    <name evidence="2" type="ORF">K431DRAFT_57090</name>
</gene>
<accession>A0A9P4QBZ4</accession>
<feature type="compositionally biased region" description="Basic and acidic residues" evidence="1">
    <location>
        <begin position="9"/>
        <end position="21"/>
    </location>
</feature>
<evidence type="ECO:0000313" key="3">
    <source>
        <dbReference type="Proteomes" id="UP000799441"/>
    </source>
</evidence>
<feature type="region of interest" description="Disordered" evidence="1">
    <location>
        <begin position="250"/>
        <end position="285"/>
    </location>
</feature>
<dbReference type="AlphaFoldDB" id="A0A9P4QBZ4"/>
<name>A0A9P4QBZ4_9PEZI</name>
<feature type="compositionally biased region" description="Basic and acidic residues" evidence="1">
    <location>
        <begin position="255"/>
        <end position="268"/>
    </location>
</feature>
<dbReference type="Proteomes" id="UP000799441">
    <property type="component" value="Unassembled WGS sequence"/>
</dbReference>
<feature type="region of interest" description="Disordered" evidence="1">
    <location>
        <begin position="1"/>
        <end position="35"/>
    </location>
</feature>
<dbReference type="OrthoDB" id="4760831at2759"/>
<protein>
    <submittedName>
        <fullName evidence="2">Uncharacterized protein</fullName>
    </submittedName>
</protein>
<keyword evidence="3" id="KW-1185">Reference proteome</keyword>
<organism evidence="2 3">
    <name type="scientific">Polychaeton citri CBS 116435</name>
    <dbReference type="NCBI Taxonomy" id="1314669"/>
    <lineage>
        <taxon>Eukaryota</taxon>
        <taxon>Fungi</taxon>
        <taxon>Dikarya</taxon>
        <taxon>Ascomycota</taxon>
        <taxon>Pezizomycotina</taxon>
        <taxon>Dothideomycetes</taxon>
        <taxon>Dothideomycetidae</taxon>
        <taxon>Capnodiales</taxon>
        <taxon>Capnodiaceae</taxon>
        <taxon>Polychaeton</taxon>
    </lineage>
</organism>